<name>A0A3N0DPR4_9ACTN</name>
<keyword evidence="4" id="KW-1185">Reference proteome</keyword>
<organism evidence="3 4">
    <name type="scientific">Nocardioides marmorisolisilvae</name>
    <dbReference type="NCBI Taxonomy" id="1542737"/>
    <lineage>
        <taxon>Bacteria</taxon>
        <taxon>Bacillati</taxon>
        <taxon>Actinomycetota</taxon>
        <taxon>Actinomycetes</taxon>
        <taxon>Propionibacteriales</taxon>
        <taxon>Nocardioidaceae</taxon>
        <taxon>Nocardioides</taxon>
    </lineage>
</organism>
<evidence type="ECO:0000313" key="3">
    <source>
        <dbReference type="EMBL" id="RNL77632.1"/>
    </source>
</evidence>
<dbReference type="InterPro" id="IPR050490">
    <property type="entry name" value="Bact_solute-bd_prot1"/>
</dbReference>
<accession>A0A3N0DPR4</accession>
<comment type="caution">
    <text evidence="3">The sequence shown here is derived from an EMBL/GenBank/DDBJ whole genome shotgun (WGS) entry which is preliminary data.</text>
</comment>
<dbReference type="InterPro" id="IPR006059">
    <property type="entry name" value="SBP"/>
</dbReference>
<dbReference type="Gene3D" id="3.40.190.10">
    <property type="entry name" value="Periplasmic binding protein-like II"/>
    <property type="match status" value="2"/>
</dbReference>
<keyword evidence="2" id="KW-0813">Transport</keyword>
<gene>
    <name evidence="3" type="ORF">EFL95_16630</name>
</gene>
<dbReference type="Pfam" id="PF01547">
    <property type="entry name" value="SBP_bac_1"/>
    <property type="match status" value="1"/>
</dbReference>
<dbReference type="OrthoDB" id="358201at2"/>
<evidence type="ECO:0000256" key="1">
    <source>
        <dbReference type="ARBA" id="ARBA00008520"/>
    </source>
</evidence>
<dbReference type="AlphaFoldDB" id="A0A3N0DPR4"/>
<dbReference type="PANTHER" id="PTHR43649:SF29">
    <property type="entry name" value="OSMOPROTECTIVE COMPOUNDS-BINDING PROTEIN GGTB"/>
    <property type="match status" value="1"/>
</dbReference>
<reference evidence="3 4" key="1">
    <citation type="submission" date="2018-11" db="EMBL/GenBank/DDBJ databases">
        <authorList>
            <person name="Li F."/>
        </authorList>
    </citation>
    <scope>NUCLEOTIDE SEQUENCE [LARGE SCALE GENOMIC DNA]</scope>
    <source>
        <strain evidence="3 4">KIS18-7</strain>
    </source>
</reference>
<dbReference type="EMBL" id="RJSG01000003">
    <property type="protein sequence ID" value="RNL77632.1"/>
    <property type="molecule type" value="Genomic_DNA"/>
</dbReference>
<comment type="similarity">
    <text evidence="1">Belongs to the bacterial solute-binding protein 1 family.</text>
</comment>
<evidence type="ECO:0000256" key="2">
    <source>
        <dbReference type="ARBA" id="ARBA00022448"/>
    </source>
</evidence>
<dbReference type="Proteomes" id="UP000277094">
    <property type="component" value="Unassembled WGS sequence"/>
</dbReference>
<dbReference type="PANTHER" id="PTHR43649">
    <property type="entry name" value="ARABINOSE-BINDING PROTEIN-RELATED"/>
    <property type="match status" value="1"/>
</dbReference>
<evidence type="ECO:0000313" key="4">
    <source>
        <dbReference type="Proteomes" id="UP000277094"/>
    </source>
</evidence>
<protein>
    <submittedName>
        <fullName evidence="3">Extracellular solute-binding protein</fullName>
    </submittedName>
</protein>
<sequence>MTAAALTAAALTLTGCGGGGGQSADSGKKVELRMLANISLTQTEDFWNKTVAPFEKANNVDVKIVAPGADGLAGTLTQLLASGDVPDVVEWLAPSAKLAPELVDLSKYDWAKNGPLAEQNKVDGKYYTAGVGENLQSTFFYNKKAFADAGITQAPATMDEFEADLAKLKAAGWVPLQTGGEWFSNILFQYISLPNVLAANPDWHKKMSSGDLTFSQTFAGSAKRYADWLKAGYVPKDAVGVKYADAEANFLAGKVAIYPMGSWFAAAEKAAPKKPDIGVFSTPVEHEGDTPRVAAALANTYLAMKASKHQDLAIKLIKFMTTDKTAITEQLSGDGIFRAGYDDYPMDQVSKDLQKLISDTPAEDFVSPGEGSGDTIVPAGFTNELNTDVQAMMTGKSADDFLHSMDDWFASNR</sequence>
<proteinExistence type="inferred from homology"/>
<dbReference type="SUPFAM" id="SSF53850">
    <property type="entry name" value="Periplasmic binding protein-like II"/>
    <property type="match status" value="1"/>
</dbReference>
<dbReference type="RefSeq" id="WP_123235218.1">
    <property type="nucleotide sequence ID" value="NZ_RJSG01000003.1"/>
</dbReference>